<dbReference type="EMBL" id="JARJLG010000187">
    <property type="protein sequence ID" value="KAJ7730855.1"/>
    <property type="molecule type" value="Genomic_DNA"/>
</dbReference>
<sequence length="193" mass="21814">MPKIRRNLIIVGDGVCGKTCLLLVISKGIFPEVYDPKFDGGTADVQVDDKHVELALWDTQGQEDYDRLRAILYSYCRPYVVLICFAIDNPDSLVNVQEKWVPEVMHFCAGVPIILVGCKRELRRDPRVLERLSQRPVTPDEGIAVAQKIGARSYLECSARTGEGVRDVFQHAAREALLYKRPKSRNRSKCVVL</sequence>
<dbReference type="InterPro" id="IPR003578">
    <property type="entry name" value="Small_GTPase_Rho"/>
</dbReference>
<keyword evidence="5" id="KW-0547">Nucleotide-binding</keyword>
<evidence type="ECO:0000256" key="2">
    <source>
        <dbReference type="ARBA" id="ARBA00010142"/>
    </source>
</evidence>
<dbReference type="GO" id="GO:0003924">
    <property type="term" value="F:GTPase activity"/>
    <property type="evidence" value="ECO:0007669"/>
    <property type="project" value="InterPro"/>
</dbReference>
<keyword evidence="8" id="KW-0449">Lipoprotein</keyword>
<dbReference type="Pfam" id="PF00071">
    <property type="entry name" value="Ras"/>
    <property type="match status" value="1"/>
</dbReference>
<dbReference type="SMART" id="SM00174">
    <property type="entry name" value="RHO"/>
    <property type="match status" value="1"/>
</dbReference>
<keyword evidence="4" id="KW-0488">Methylation</keyword>
<evidence type="ECO:0000256" key="3">
    <source>
        <dbReference type="ARBA" id="ARBA00022475"/>
    </source>
</evidence>
<dbReference type="InterPro" id="IPR005225">
    <property type="entry name" value="Small_GTP-bd"/>
</dbReference>
<keyword evidence="7" id="KW-0472">Membrane</keyword>
<comment type="similarity">
    <text evidence="2">Belongs to the small GTPase superfamily. Rho family.</text>
</comment>
<gene>
    <name evidence="10" type="ORF">DFH07DRAFT_756053</name>
</gene>
<dbReference type="PROSITE" id="PS51420">
    <property type="entry name" value="RHO"/>
    <property type="match status" value="1"/>
</dbReference>
<evidence type="ECO:0000256" key="1">
    <source>
        <dbReference type="ARBA" id="ARBA00004342"/>
    </source>
</evidence>
<evidence type="ECO:0000313" key="10">
    <source>
        <dbReference type="EMBL" id="KAJ7730855.1"/>
    </source>
</evidence>
<dbReference type="SMART" id="SM00175">
    <property type="entry name" value="RAB"/>
    <property type="match status" value="1"/>
</dbReference>
<keyword evidence="11" id="KW-1185">Reference proteome</keyword>
<dbReference type="GO" id="GO:0005886">
    <property type="term" value="C:plasma membrane"/>
    <property type="evidence" value="ECO:0007669"/>
    <property type="project" value="UniProtKB-SubCell"/>
</dbReference>
<dbReference type="GO" id="GO:0007264">
    <property type="term" value="P:small GTPase-mediated signal transduction"/>
    <property type="evidence" value="ECO:0007669"/>
    <property type="project" value="InterPro"/>
</dbReference>
<evidence type="ECO:0000256" key="7">
    <source>
        <dbReference type="ARBA" id="ARBA00023136"/>
    </source>
</evidence>
<dbReference type="AlphaFoldDB" id="A0AAD7HZY7"/>
<dbReference type="SUPFAM" id="SSF52540">
    <property type="entry name" value="P-loop containing nucleoside triphosphate hydrolases"/>
    <property type="match status" value="1"/>
</dbReference>
<keyword evidence="3" id="KW-1003">Cell membrane</keyword>
<evidence type="ECO:0000256" key="9">
    <source>
        <dbReference type="ARBA" id="ARBA00023289"/>
    </source>
</evidence>
<organism evidence="10 11">
    <name type="scientific">Mycena maculata</name>
    <dbReference type="NCBI Taxonomy" id="230809"/>
    <lineage>
        <taxon>Eukaryota</taxon>
        <taxon>Fungi</taxon>
        <taxon>Dikarya</taxon>
        <taxon>Basidiomycota</taxon>
        <taxon>Agaricomycotina</taxon>
        <taxon>Agaricomycetes</taxon>
        <taxon>Agaricomycetidae</taxon>
        <taxon>Agaricales</taxon>
        <taxon>Marasmiineae</taxon>
        <taxon>Mycenaceae</taxon>
        <taxon>Mycena</taxon>
    </lineage>
</organism>
<accession>A0AAD7HZY7</accession>
<keyword evidence="10" id="KW-0378">Hydrolase</keyword>
<comment type="caution">
    <text evidence="10">The sequence shown here is derived from an EMBL/GenBank/DDBJ whole genome shotgun (WGS) entry which is preliminary data.</text>
</comment>
<dbReference type="PRINTS" id="PR00449">
    <property type="entry name" value="RASTRNSFRMNG"/>
</dbReference>
<comment type="subcellular location">
    <subcellularLocation>
        <location evidence="1">Cell membrane</location>
        <topology evidence="1">Lipid-anchor</topology>
        <orientation evidence="1">Cytoplasmic side</orientation>
    </subcellularLocation>
</comment>
<evidence type="ECO:0000256" key="8">
    <source>
        <dbReference type="ARBA" id="ARBA00023288"/>
    </source>
</evidence>
<evidence type="ECO:0000256" key="6">
    <source>
        <dbReference type="ARBA" id="ARBA00023134"/>
    </source>
</evidence>
<evidence type="ECO:0000313" key="11">
    <source>
        <dbReference type="Proteomes" id="UP001215280"/>
    </source>
</evidence>
<name>A0AAD7HZY7_9AGAR</name>
<dbReference type="InterPro" id="IPR027417">
    <property type="entry name" value="P-loop_NTPase"/>
</dbReference>
<dbReference type="InterPro" id="IPR001806">
    <property type="entry name" value="Small_GTPase"/>
</dbReference>
<evidence type="ECO:0000256" key="5">
    <source>
        <dbReference type="ARBA" id="ARBA00022741"/>
    </source>
</evidence>
<keyword evidence="6" id="KW-0342">GTP-binding</keyword>
<dbReference type="SMART" id="SM00173">
    <property type="entry name" value="RAS"/>
    <property type="match status" value="1"/>
</dbReference>
<dbReference type="FunFam" id="3.40.50.300:FF:000983">
    <property type="entry name" value="Rho family GTPase"/>
    <property type="match status" value="1"/>
</dbReference>
<reference evidence="10" key="1">
    <citation type="submission" date="2023-03" db="EMBL/GenBank/DDBJ databases">
        <title>Massive genome expansion in bonnet fungi (Mycena s.s.) driven by repeated elements and novel gene families across ecological guilds.</title>
        <authorList>
            <consortium name="Lawrence Berkeley National Laboratory"/>
            <person name="Harder C.B."/>
            <person name="Miyauchi S."/>
            <person name="Viragh M."/>
            <person name="Kuo A."/>
            <person name="Thoen E."/>
            <person name="Andreopoulos B."/>
            <person name="Lu D."/>
            <person name="Skrede I."/>
            <person name="Drula E."/>
            <person name="Henrissat B."/>
            <person name="Morin E."/>
            <person name="Kohler A."/>
            <person name="Barry K."/>
            <person name="LaButti K."/>
            <person name="Morin E."/>
            <person name="Salamov A."/>
            <person name="Lipzen A."/>
            <person name="Mereny Z."/>
            <person name="Hegedus B."/>
            <person name="Baldrian P."/>
            <person name="Stursova M."/>
            <person name="Weitz H."/>
            <person name="Taylor A."/>
            <person name="Grigoriev I.V."/>
            <person name="Nagy L.G."/>
            <person name="Martin F."/>
            <person name="Kauserud H."/>
        </authorList>
    </citation>
    <scope>NUCLEOTIDE SEQUENCE</scope>
    <source>
        <strain evidence="10">CBHHK188m</strain>
    </source>
</reference>
<dbReference type="PANTHER" id="PTHR24072">
    <property type="entry name" value="RHO FAMILY GTPASE"/>
    <property type="match status" value="1"/>
</dbReference>
<dbReference type="PROSITE" id="PS51421">
    <property type="entry name" value="RAS"/>
    <property type="match status" value="1"/>
</dbReference>
<protein>
    <submittedName>
        <fullName evidence="10">P-loop containing nucleoside triphosphate hydrolase protein</fullName>
    </submittedName>
</protein>
<proteinExistence type="inferred from homology"/>
<keyword evidence="9" id="KW-0636">Prenylation</keyword>
<dbReference type="PROSITE" id="PS51419">
    <property type="entry name" value="RAB"/>
    <property type="match status" value="1"/>
</dbReference>
<dbReference type="Gene3D" id="3.40.50.300">
    <property type="entry name" value="P-loop containing nucleotide triphosphate hydrolases"/>
    <property type="match status" value="1"/>
</dbReference>
<dbReference type="NCBIfam" id="TIGR00231">
    <property type="entry name" value="small_GTP"/>
    <property type="match status" value="1"/>
</dbReference>
<dbReference type="GO" id="GO:0005525">
    <property type="term" value="F:GTP binding"/>
    <property type="evidence" value="ECO:0007669"/>
    <property type="project" value="UniProtKB-KW"/>
</dbReference>
<dbReference type="Proteomes" id="UP001215280">
    <property type="component" value="Unassembled WGS sequence"/>
</dbReference>
<evidence type="ECO:0000256" key="4">
    <source>
        <dbReference type="ARBA" id="ARBA00022481"/>
    </source>
</evidence>